<reference evidence="3" key="1">
    <citation type="journal article" date="2019" name="Int. J. Syst. Evol. Microbiol.">
        <title>The Global Catalogue of Microorganisms (GCM) 10K type strain sequencing project: providing services to taxonomists for standard genome sequencing and annotation.</title>
        <authorList>
            <consortium name="The Broad Institute Genomics Platform"/>
            <consortium name="The Broad Institute Genome Sequencing Center for Infectious Disease"/>
            <person name="Wu L."/>
            <person name="Ma J."/>
        </authorList>
    </citation>
    <scope>NUCLEOTIDE SEQUENCE [LARGE SCALE GENOMIC DNA]</scope>
    <source>
        <strain evidence="3">JCM 16916</strain>
    </source>
</reference>
<organism evidence="2 3">
    <name type="scientific">Luteimonas lutimaris</name>
    <dbReference type="NCBI Taxonomy" id="698645"/>
    <lineage>
        <taxon>Bacteria</taxon>
        <taxon>Pseudomonadati</taxon>
        <taxon>Pseudomonadota</taxon>
        <taxon>Gammaproteobacteria</taxon>
        <taxon>Lysobacterales</taxon>
        <taxon>Lysobacteraceae</taxon>
        <taxon>Luteimonas</taxon>
    </lineage>
</organism>
<comment type="caution">
    <text evidence="2">The sequence shown here is derived from an EMBL/GenBank/DDBJ whole genome shotgun (WGS) entry which is preliminary data.</text>
</comment>
<dbReference type="Pfam" id="PF13469">
    <property type="entry name" value="Sulfotransfer_3"/>
    <property type="match status" value="1"/>
</dbReference>
<sequence length="284" mass="31563">MAEATPDPVFDRPVFIVSSPRSGSTLLFETLSRAPGVCTTGSESHVLIETIPGLGLAEHGFASNRLDALDATAAAVDELRRRFLSRLRDRDGRPPAARPVRMLEKTPKNSLRVPFLARAFSEARFVFLYRDPRQVLASMIEAWMSGRFQTYQRGVLPGWPAPYWSLLLTPGWRELAGRPLPEIVAAQWQATIEALLQDLAALPPGRWQAVRYDRFIASPAGVVGDLCRSLGLAWDQSLDGTLPLARHTLTPPSADKWRRHEDAINALLPRLQPTIERVEQFIGA</sequence>
<protein>
    <recommendedName>
        <fullName evidence="4">Sulfotransferase</fullName>
    </recommendedName>
</protein>
<dbReference type="InterPro" id="IPR026634">
    <property type="entry name" value="TPST-like"/>
</dbReference>
<dbReference type="InterPro" id="IPR027417">
    <property type="entry name" value="P-loop_NTPase"/>
</dbReference>
<dbReference type="Proteomes" id="UP001501727">
    <property type="component" value="Unassembled WGS sequence"/>
</dbReference>
<evidence type="ECO:0008006" key="4">
    <source>
        <dbReference type="Google" id="ProtNLM"/>
    </source>
</evidence>
<dbReference type="SUPFAM" id="SSF52540">
    <property type="entry name" value="P-loop containing nucleoside triphosphate hydrolases"/>
    <property type="match status" value="1"/>
</dbReference>
<accession>A0ABP7M899</accession>
<evidence type="ECO:0000313" key="2">
    <source>
        <dbReference type="EMBL" id="GAA3915065.1"/>
    </source>
</evidence>
<dbReference type="PANTHER" id="PTHR12788">
    <property type="entry name" value="PROTEIN-TYROSINE SULFOTRANSFERASE 2"/>
    <property type="match status" value="1"/>
</dbReference>
<keyword evidence="3" id="KW-1185">Reference proteome</keyword>
<proteinExistence type="predicted"/>
<evidence type="ECO:0000256" key="1">
    <source>
        <dbReference type="ARBA" id="ARBA00022679"/>
    </source>
</evidence>
<dbReference type="EMBL" id="BAAAZU010000003">
    <property type="protein sequence ID" value="GAA3915065.1"/>
    <property type="molecule type" value="Genomic_DNA"/>
</dbReference>
<name>A0ABP7M899_9GAMM</name>
<keyword evidence="1" id="KW-0808">Transferase</keyword>
<gene>
    <name evidence="2" type="ORF">GCM10022229_05220</name>
</gene>
<dbReference type="PANTHER" id="PTHR12788:SF10">
    <property type="entry name" value="PROTEIN-TYROSINE SULFOTRANSFERASE"/>
    <property type="match status" value="1"/>
</dbReference>
<dbReference type="Gene3D" id="3.40.50.300">
    <property type="entry name" value="P-loop containing nucleotide triphosphate hydrolases"/>
    <property type="match status" value="1"/>
</dbReference>
<evidence type="ECO:0000313" key="3">
    <source>
        <dbReference type="Proteomes" id="UP001501727"/>
    </source>
</evidence>